<proteinExistence type="predicted"/>
<evidence type="ECO:0000259" key="2">
    <source>
        <dbReference type="PROSITE" id="PS50908"/>
    </source>
</evidence>
<accession>A0AAE0F2D2</accession>
<gene>
    <name evidence="3" type="ORF">CYMTET_42710</name>
</gene>
<dbReference type="InterPro" id="IPR006575">
    <property type="entry name" value="RWD_dom"/>
</dbReference>
<dbReference type="PANTHER" id="PTHR15955:SF8">
    <property type="entry name" value="RWD DOMAIN-CONTAINING PROTEIN 2B-RELATED"/>
    <property type="match status" value="1"/>
</dbReference>
<dbReference type="Gene3D" id="3.90.228.10">
    <property type="match status" value="1"/>
</dbReference>
<dbReference type="Pfam" id="PF05773">
    <property type="entry name" value="RWD"/>
    <property type="match status" value="1"/>
</dbReference>
<dbReference type="EMBL" id="LGRX02028657">
    <property type="protein sequence ID" value="KAK3247795.1"/>
    <property type="molecule type" value="Genomic_DNA"/>
</dbReference>
<comment type="caution">
    <text evidence="3">The sequence shown here is derived from an EMBL/GenBank/DDBJ whole genome shotgun (WGS) entry which is preliminary data.</text>
</comment>
<keyword evidence="4" id="KW-1185">Reference proteome</keyword>
<dbReference type="PROSITE" id="PS50908">
    <property type="entry name" value="RWD"/>
    <property type="match status" value="1"/>
</dbReference>
<evidence type="ECO:0000313" key="4">
    <source>
        <dbReference type="Proteomes" id="UP001190700"/>
    </source>
</evidence>
<name>A0AAE0F2D2_9CHLO</name>
<feature type="coiled-coil region" evidence="1">
    <location>
        <begin position="1346"/>
        <end position="1408"/>
    </location>
</feature>
<keyword evidence="1" id="KW-0175">Coiled coil</keyword>
<dbReference type="SUPFAM" id="SSF54495">
    <property type="entry name" value="UBC-like"/>
    <property type="match status" value="1"/>
</dbReference>
<protein>
    <recommendedName>
        <fullName evidence="2">RWD domain-containing protein</fullName>
    </recommendedName>
</protein>
<sequence>MLDNLQRQLDEIQTLQAMYPEEGDVVLDSEDAVEAVQSAINSGEGSAALKPLVFTVKVLLCAANAESPAVAIRVHLPIPYPREAAQISVNSGALQHAVIARLSAELTGRAETYAAKAASLDDLATTEDDRGEECIFELIQHLQEKGATLWEEMCRASAPAEQGTAGDAVCVQHAAIPVDHTNNHAACLKETPTTAPLSARESSEGARLQAPLHSDASRNGHVAPFPAGGLPVDAFGDGTHLLLQDFEAITDTVVARLECRGRMARDAERFRLLTPEGVRQLGAAMRGRFVCRLVTHCTYDESNWASIVDLGLLPPEHADPERHLERSVAAHGKRYGAGIYFSANNYSANYGEMDAKGNVRTLYALVVYQEDCVMELEGARDTRTEHCLHTRPGQRCPHCTGRTARQLEEAEVAWPPGIQVKFMQESGQQLVVKGDLPLDSGCVVVPVLLAVSPSQYHPPHPINWYNPATHAQSEEETRLRVEFTKRVLIRAAELSHRGGHLWALSLDLRQAPEEVLKMEANPQEEASVVRCHVCIPAAAKSDDMKKVAEAAAAFACTAGSTLGLRMVTTNVYDRTGEMPVCMDRDGYNLSSLVDRTMAVSAQLVALRAALAGRLATGRAVGKAAAAGLEAMRRADEAAVHRTTAVLVILVAGDDSTEERVEFLNKLWLTFQRFDKIIVKLVKVGRLKGKWPYDYKSALDTGSDLDAKWLHHAPPAQLPGVLQMIAGMVRNEASSGAQRSRWRISVPHQIYGPAERRHGAGFVSHGAQPCFSARLQADPGSPSSTLLFWTFSKKVDSLPSFFSLQLGHRTFTSNVGIIDGPSMMAPLAPSRDDTAVAFKHQVLLDLEVMTAAMKCALGSIEGTLLAREAGRPSLMGSTLLHCVLAWTAPHTVLQPRTAPALAEAALALVWGRMLHARAALLGGAARHKNRLQLLLAADKLGDASLVSLKDLRFGQNVLRRGEEVTAASACAKCPVVLPVDILRGAASLKVSLFEVLCSITSEGVPVELLRTQAAAVEPWTALVRTVQAGQVISVAQTMHTFTGEHPVVCLPVPDVLSAGSQQMTQTLQLLQSEVYRGYLAYAFTGNPLAVPGQCQSVLAHALVHALNMLMHRKDRDDQAATAATVRLVQQLFALIREICGTSAHFRRLAERLCADDPGAHLSESEEDGVSGVGMLAIALCLPEAEPLFTRGDNAQLAKAIRAAIGESIARSCRAYLHRHVSSGLSLRKAAECLLQEALLVPDEEMTMTETHYSVERVVRASEKFYKTGISSFSPIAMIASAALAACHNHRPGTSACHVALMQHFAGDDARARRNRLLCDMWPWLKGGSGSGDSLEGRIDVLKAALYVQGLELHNSALRAKARREERNLDSHDPNAVLQVAASQSRLAALQQQQAQRSLQQQRCERYKNRARICRLERLHEARAHIQQEPITFLQSEQFALAEYLKIPPQCVQISEMSGLPTGICSLPFCLARHAKGGKSCVYFDVSKFNTKEVVKMWSRTRKKSDTYNLAKASDRNRWMNCKLHFHLQKFMQDFSEDGVSPGHAYRLPGLSITAGKLLVKRCHLTSPESFAEHVMASEALSDKARAMISANEHPNVRANIHSYLCNMFTDRHQPGMDRLLQEVASVMP</sequence>
<dbReference type="PANTHER" id="PTHR15955">
    <property type="entry name" value="RWD DOMAIN CONTAINING PROTEIN 2"/>
    <property type="match status" value="1"/>
</dbReference>
<organism evidence="3 4">
    <name type="scientific">Cymbomonas tetramitiformis</name>
    <dbReference type="NCBI Taxonomy" id="36881"/>
    <lineage>
        <taxon>Eukaryota</taxon>
        <taxon>Viridiplantae</taxon>
        <taxon>Chlorophyta</taxon>
        <taxon>Pyramimonadophyceae</taxon>
        <taxon>Pyramimonadales</taxon>
        <taxon>Pyramimonadaceae</taxon>
        <taxon>Cymbomonas</taxon>
    </lineage>
</organism>
<dbReference type="InterPro" id="IPR016135">
    <property type="entry name" value="UBQ-conjugating_enzyme/RWD"/>
</dbReference>
<evidence type="ECO:0000256" key="1">
    <source>
        <dbReference type="SAM" id="Coils"/>
    </source>
</evidence>
<reference evidence="3 4" key="1">
    <citation type="journal article" date="2015" name="Genome Biol. Evol.">
        <title>Comparative Genomics of a Bacterivorous Green Alga Reveals Evolutionary Causalities and Consequences of Phago-Mixotrophic Mode of Nutrition.</title>
        <authorList>
            <person name="Burns J.A."/>
            <person name="Paasch A."/>
            <person name="Narechania A."/>
            <person name="Kim E."/>
        </authorList>
    </citation>
    <scope>NUCLEOTIDE SEQUENCE [LARGE SCALE GENOMIC DNA]</scope>
    <source>
        <strain evidence="3 4">PLY_AMNH</strain>
    </source>
</reference>
<evidence type="ECO:0000313" key="3">
    <source>
        <dbReference type="EMBL" id="KAK3247795.1"/>
    </source>
</evidence>
<dbReference type="InterPro" id="IPR017359">
    <property type="entry name" value="Phi-like"/>
</dbReference>
<feature type="domain" description="RWD" evidence="2">
    <location>
        <begin position="10"/>
        <end position="149"/>
    </location>
</feature>
<dbReference type="Gene3D" id="3.10.110.10">
    <property type="entry name" value="Ubiquitin Conjugating Enzyme"/>
    <property type="match status" value="1"/>
</dbReference>
<dbReference type="Proteomes" id="UP001190700">
    <property type="component" value="Unassembled WGS sequence"/>
</dbReference>